<dbReference type="EMBL" id="JXTB01000404">
    <property type="protein sequence ID" value="PON41925.1"/>
    <property type="molecule type" value="Genomic_DNA"/>
</dbReference>
<evidence type="ECO:0000313" key="2">
    <source>
        <dbReference type="Proteomes" id="UP000237105"/>
    </source>
</evidence>
<sequence length="77" mass="8831">MGRTGLVQPTFASHEIQPVNDEVISKYKENVKQSKTSLTLGYLQDDQDRDIRTFQRELYKVTSSKVIIVPYKISLNA</sequence>
<dbReference type="AlphaFoldDB" id="A0A2P5AZH9"/>
<gene>
    <name evidence="1" type="ORF">PanWU01x14_285920</name>
</gene>
<reference evidence="2" key="1">
    <citation type="submission" date="2016-06" db="EMBL/GenBank/DDBJ databases">
        <title>Parallel loss of symbiosis genes in relatives of nitrogen-fixing non-legume Parasponia.</title>
        <authorList>
            <person name="Van Velzen R."/>
            <person name="Holmer R."/>
            <person name="Bu F."/>
            <person name="Rutten L."/>
            <person name="Van Zeijl A."/>
            <person name="Liu W."/>
            <person name="Santuari L."/>
            <person name="Cao Q."/>
            <person name="Sharma T."/>
            <person name="Shen D."/>
            <person name="Roswanjaya Y."/>
            <person name="Wardhani T."/>
            <person name="Kalhor M.S."/>
            <person name="Jansen J."/>
            <person name="Van den Hoogen J."/>
            <person name="Gungor B."/>
            <person name="Hartog M."/>
            <person name="Hontelez J."/>
            <person name="Verver J."/>
            <person name="Yang W.-C."/>
            <person name="Schijlen E."/>
            <person name="Repin R."/>
            <person name="Schilthuizen M."/>
            <person name="Schranz E."/>
            <person name="Heidstra R."/>
            <person name="Miyata K."/>
            <person name="Fedorova E."/>
            <person name="Kohlen W."/>
            <person name="Bisseling T."/>
            <person name="Smit S."/>
            <person name="Geurts R."/>
        </authorList>
    </citation>
    <scope>NUCLEOTIDE SEQUENCE [LARGE SCALE GENOMIC DNA]</scope>
    <source>
        <strain evidence="2">cv. WU1-14</strain>
    </source>
</reference>
<comment type="caution">
    <text evidence="1">The sequence shown here is derived from an EMBL/GenBank/DDBJ whole genome shotgun (WGS) entry which is preliminary data.</text>
</comment>
<proteinExistence type="predicted"/>
<protein>
    <submittedName>
        <fullName evidence="1">Uncharacterized protein</fullName>
    </submittedName>
</protein>
<keyword evidence="2" id="KW-1185">Reference proteome</keyword>
<organism evidence="1 2">
    <name type="scientific">Parasponia andersonii</name>
    <name type="common">Sponia andersonii</name>
    <dbReference type="NCBI Taxonomy" id="3476"/>
    <lineage>
        <taxon>Eukaryota</taxon>
        <taxon>Viridiplantae</taxon>
        <taxon>Streptophyta</taxon>
        <taxon>Embryophyta</taxon>
        <taxon>Tracheophyta</taxon>
        <taxon>Spermatophyta</taxon>
        <taxon>Magnoliopsida</taxon>
        <taxon>eudicotyledons</taxon>
        <taxon>Gunneridae</taxon>
        <taxon>Pentapetalae</taxon>
        <taxon>rosids</taxon>
        <taxon>fabids</taxon>
        <taxon>Rosales</taxon>
        <taxon>Cannabaceae</taxon>
        <taxon>Parasponia</taxon>
    </lineage>
</organism>
<accession>A0A2P5AZH9</accession>
<evidence type="ECO:0000313" key="1">
    <source>
        <dbReference type="EMBL" id="PON41925.1"/>
    </source>
</evidence>
<name>A0A2P5AZH9_PARAD</name>
<dbReference type="Proteomes" id="UP000237105">
    <property type="component" value="Unassembled WGS sequence"/>
</dbReference>